<comment type="caution">
    <text evidence="3">The sequence shown here is derived from an EMBL/GenBank/DDBJ whole genome shotgun (WGS) entry which is preliminary data.</text>
</comment>
<gene>
    <name evidence="3" type="ORF">EAH81_16460</name>
</gene>
<dbReference type="STRING" id="29533.SAMN05444387_4456"/>
<dbReference type="PANTHER" id="PTHR33886">
    <property type="entry name" value="UNSATURATED RHAMNOGALACTURONAN HYDROLASE (EUROFUNG)"/>
    <property type="match status" value="1"/>
</dbReference>
<dbReference type="RefSeq" id="WP_140508978.1">
    <property type="nucleotide sequence ID" value="NZ_RCZH01000010.1"/>
</dbReference>
<dbReference type="InterPro" id="IPR008928">
    <property type="entry name" value="6-hairpin_glycosidase_sf"/>
</dbReference>
<evidence type="ECO:0000256" key="1">
    <source>
        <dbReference type="ARBA" id="ARBA00022801"/>
    </source>
</evidence>
<name>A0A502EPT9_9FLAO</name>
<dbReference type="GO" id="GO:0016787">
    <property type="term" value="F:hydrolase activity"/>
    <property type="evidence" value="ECO:0007669"/>
    <property type="project" value="UniProtKB-KW"/>
</dbReference>
<dbReference type="InterPro" id="IPR052043">
    <property type="entry name" value="PolySaccharide_Degr_Enz"/>
</dbReference>
<dbReference type="GO" id="GO:0005975">
    <property type="term" value="P:carbohydrate metabolic process"/>
    <property type="evidence" value="ECO:0007669"/>
    <property type="project" value="InterPro"/>
</dbReference>
<evidence type="ECO:0000313" key="3">
    <source>
        <dbReference type="EMBL" id="TPG38510.1"/>
    </source>
</evidence>
<dbReference type="EMBL" id="RCZH01000010">
    <property type="protein sequence ID" value="TPG38510.1"/>
    <property type="molecule type" value="Genomic_DNA"/>
</dbReference>
<dbReference type="Gene3D" id="1.50.10.10">
    <property type="match status" value="1"/>
</dbReference>
<organism evidence="3 4">
    <name type="scientific">Flavobacterium pectinovorum</name>
    <dbReference type="NCBI Taxonomy" id="29533"/>
    <lineage>
        <taxon>Bacteria</taxon>
        <taxon>Pseudomonadati</taxon>
        <taxon>Bacteroidota</taxon>
        <taxon>Flavobacteriia</taxon>
        <taxon>Flavobacteriales</taxon>
        <taxon>Flavobacteriaceae</taxon>
        <taxon>Flavobacterium</taxon>
    </lineage>
</organism>
<dbReference type="PROSITE" id="PS51257">
    <property type="entry name" value="PROKAR_LIPOPROTEIN"/>
    <property type="match status" value="1"/>
</dbReference>
<keyword evidence="1 3" id="KW-0378">Hydrolase</keyword>
<feature type="chain" id="PRO_5021452687" evidence="2">
    <location>
        <begin position="29"/>
        <end position="406"/>
    </location>
</feature>
<dbReference type="Proteomes" id="UP000319700">
    <property type="component" value="Unassembled WGS sequence"/>
</dbReference>
<keyword evidence="2" id="KW-0732">Signal</keyword>
<feature type="signal peptide" evidence="2">
    <location>
        <begin position="1"/>
        <end position="28"/>
    </location>
</feature>
<reference evidence="3 4" key="1">
    <citation type="journal article" date="2019" name="Environ. Microbiol.">
        <title>Species interactions and distinct microbial communities in high Arctic permafrost affected cryosols are associated with the CH4 and CO2 gas fluxes.</title>
        <authorList>
            <person name="Altshuler I."/>
            <person name="Hamel J."/>
            <person name="Turney S."/>
            <person name="Magnuson E."/>
            <person name="Levesque R."/>
            <person name="Greer C."/>
            <person name="Whyte L.G."/>
        </authorList>
    </citation>
    <scope>NUCLEOTIDE SEQUENCE [LARGE SCALE GENOMIC DNA]</scope>
    <source>
        <strain evidence="3 4">42</strain>
    </source>
</reference>
<keyword evidence="4" id="KW-1185">Reference proteome</keyword>
<proteinExistence type="predicted"/>
<evidence type="ECO:0000256" key="2">
    <source>
        <dbReference type="SAM" id="SignalP"/>
    </source>
</evidence>
<dbReference type="Pfam" id="PF07470">
    <property type="entry name" value="Glyco_hydro_88"/>
    <property type="match status" value="1"/>
</dbReference>
<sequence length="406" mass="46218">MKNNKKQGYLASVLLICAMVFTSCIVTSQEPKSTDIVISKDMKWSDKMALTIMKRHPEAYMIDDAKTPKWDYVHGLVLHSIEELYKKNPDPRYPVYIKGYVDSFVENDGNIKTYDLDNYNIDMVVSGRLLFKIYETTKEEKYLKALQLLRKQLTEQPRTESGGFWHKKIYPNQMWLDGLYMGEPFYAEYTTAFENGKQLDDVAKQFELIQKHATDPKTGLLYHAWDESKQMAWANKETGTSPNFWSRALGWYAMALVDVLDYFPKDHPKQKELVGYLNSVSAALAKYQDKSGLWYQVTDKGNKEGNYLEASGSSMFAYAFAKGANKGYLPAKYKKLANKAFDGLTKQLIKVDADGGITLTQACAVAGLGGKPYRDGSYEYYVKERKKDNDPKATGPFILAALELGR</sequence>
<protein>
    <submittedName>
        <fullName evidence="3">Glycoside hydrolase family 88 protein</fullName>
    </submittedName>
</protein>
<dbReference type="InterPro" id="IPR010905">
    <property type="entry name" value="Glyco_hydro_88"/>
</dbReference>
<dbReference type="PANTHER" id="PTHR33886:SF8">
    <property type="entry name" value="UNSATURATED RHAMNOGALACTURONAN HYDROLASE (EUROFUNG)"/>
    <property type="match status" value="1"/>
</dbReference>
<dbReference type="SUPFAM" id="SSF48208">
    <property type="entry name" value="Six-hairpin glycosidases"/>
    <property type="match status" value="1"/>
</dbReference>
<accession>A0A502EPT9</accession>
<evidence type="ECO:0000313" key="4">
    <source>
        <dbReference type="Proteomes" id="UP000319700"/>
    </source>
</evidence>
<dbReference type="OrthoDB" id="6381507at2"/>
<dbReference type="AlphaFoldDB" id="A0A502EPT9"/>
<dbReference type="InterPro" id="IPR012341">
    <property type="entry name" value="6hp_glycosidase-like_sf"/>
</dbReference>